<keyword evidence="3" id="KW-0812">Transmembrane</keyword>
<name>A0A0F6AW10_BRUA1</name>
<dbReference type="RefSeq" id="WP_002967150.1">
    <property type="nucleotide sequence ID" value="NC_010740.1"/>
</dbReference>
<keyword evidence="2" id="KW-1003">Cell membrane</keyword>
<evidence type="ECO:0000313" key="7">
    <source>
        <dbReference type="Proteomes" id="UP000002565"/>
    </source>
</evidence>
<dbReference type="InterPro" id="IPR043428">
    <property type="entry name" value="LivM-like"/>
</dbReference>
<comment type="subcellular location">
    <subcellularLocation>
        <location evidence="1">Cell membrane</location>
        <topology evidence="1">Multi-pass membrane protein</topology>
    </subcellularLocation>
</comment>
<evidence type="ECO:0000256" key="1">
    <source>
        <dbReference type="ARBA" id="ARBA00004651"/>
    </source>
</evidence>
<dbReference type="HOGENOM" id="CLU_031365_2_0_5"/>
<evidence type="ECO:0000256" key="3">
    <source>
        <dbReference type="ARBA" id="ARBA00022692"/>
    </source>
</evidence>
<gene>
    <name evidence="6" type="ordered locus">BAbS19_II10780</name>
</gene>
<dbReference type="CDD" id="cd06581">
    <property type="entry name" value="TM_PBP1_LivM_like"/>
    <property type="match status" value="1"/>
</dbReference>
<keyword evidence="5" id="KW-0472">Membrane</keyword>
<protein>
    <submittedName>
        <fullName evidence="6">Bacterial inner-membrane translocator</fullName>
    </submittedName>
</protein>
<dbReference type="Pfam" id="PF02653">
    <property type="entry name" value="BPD_transp_2"/>
    <property type="match status" value="1"/>
</dbReference>
<reference evidence="6 7" key="1">
    <citation type="journal article" date="2008" name="PLoS ONE">
        <title>Genome sequence of Brucella abortus vaccine strain S19 compared to virulent strains yields candidate virulence genes.</title>
        <authorList>
            <person name="Crasta O.R."/>
            <person name="Folkerts O."/>
            <person name="Fei Z."/>
            <person name="Mane S.P."/>
            <person name="Evans C."/>
            <person name="Martino-Catt S."/>
            <person name="Bricker B."/>
            <person name="Yu G."/>
            <person name="Du L."/>
            <person name="Sobral B.W."/>
        </authorList>
    </citation>
    <scope>NUCLEOTIDE SEQUENCE [LARGE SCALE GENOMIC DNA]</scope>
    <source>
        <strain evidence="6 7">S19</strain>
    </source>
</reference>
<evidence type="ECO:0000256" key="4">
    <source>
        <dbReference type="ARBA" id="ARBA00022989"/>
    </source>
</evidence>
<keyword evidence="4" id="KW-1133">Transmembrane helix</keyword>
<evidence type="ECO:0000256" key="2">
    <source>
        <dbReference type="ARBA" id="ARBA00022475"/>
    </source>
</evidence>
<dbReference type="GO" id="GO:0005886">
    <property type="term" value="C:plasma membrane"/>
    <property type="evidence" value="ECO:0007669"/>
    <property type="project" value="UniProtKB-SubCell"/>
</dbReference>
<dbReference type="AlphaFoldDB" id="A0A0F6AW10"/>
<evidence type="ECO:0000256" key="5">
    <source>
        <dbReference type="ARBA" id="ARBA00023136"/>
    </source>
</evidence>
<dbReference type="KEGG" id="bmc:BAbS19_II10780"/>
<dbReference type="PATRIC" id="fig|359391.4.peg.3460"/>
<evidence type="ECO:0000313" key="6">
    <source>
        <dbReference type="EMBL" id="ACD74556.1"/>
    </source>
</evidence>
<accession>A0A0F6AW10</accession>
<dbReference type="GO" id="GO:0015658">
    <property type="term" value="F:branched-chain amino acid transmembrane transporter activity"/>
    <property type="evidence" value="ECO:0007669"/>
    <property type="project" value="InterPro"/>
</dbReference>
<sequence>MKYLPALLAIIAAVLALGAPLFASPVMMQLMFDALIIATLAQAWNIIGGFTGYASFGNSVFYGLGAYGAGIAMVQFNLPFFAGAAIGIVAAVVFAMLIGLPILRLKGHYFAIATLALPQVMAAITANVPVAGENIGLVLPLLNNDTFFYESALILLIIATCVVALLTRSRFGFGLIAIRENEEGAAAMDINTTLYKILALMLSGAFCAMAGALQAYKITFLDPEAAYQVQLNLQMIIMAVFGGAGTIFGPVFGALFLQWVSNWLSTAYTDVAGMFFGIVIVVAVVLMPRGLADLMRNLPRQGWRYFINNMKANKL</sequence>
<dbReference type="PANTHER" id="PTHR30482">
    <property type="entry name" value="HIGH-AFFINITY BRANCHED-CHAIN AMINO ACID TRANSPORT SYSTEM PERMEASE"/>
    <property type="match status" value="1"/>
</dbReference>
<dbReference type="EMBL" id="CP000888">
    <property type="protein sequence ID" value="ACD74556.1"/>
    <property type="molecule type" value="Genomic_DNA"/>
</dbReference>
<organism evidence="6 7">
    <name type="scientific">Brucella abortus (strain S19)</name>
    <dbReference type="NCBI Taxonomy" id="430066"/>
    <lineage>
        <taxon>Bacteria</taxon>
        <taxon>Pseudomonadati</taxon>
        <taxon>Pseudomonadota</taxon>
        <taxon>Alphaproteobacteria</taxon>
        <taxon>Hyphomicrobiales</taxon>
        <taxon>Brucellaceae</taxon>
        <taxon>Brucella/Ochrobactrum group</taxon>
        <taxon>Brucella</taxon>
    </lineage>
</organism>
<dbReference type="GeneID" id="93016019"/>
<proteinExistence type="predicted"/>
<dbReference type="Proteomes" id="UP000002565">
    <property type="component" value="Chromosome 2"/>
</dbReference>
<dbReference type="InterPro" id="IPR001851">
    <property type="entry name" value="ABC_transp_permease"/>
</dbReference>
<dbReference type="PANTHER" id="PTHR30482:SF10">
    <property type="entry name" value="HIGH-AFFINITY BRANCHED-CHAIN AMINO ACID TRANSPORT PROTEIN BRAE"/>
    <property type="match status" value="1"/>
</dbReference>